<sequence length="529" mass="60005">MNTMLTNLLQTLFGQRNPQEGVNKRIKQHWQAWLEPIDGDSPTGEDPGYDDDFLLIKEEIAKLSGIDAALIIELSEGLLYERSKDLRVASYYAWARLRGEGIKGLADGLELMAGLVARYDLDLFPKRAESKKLAIEWLASAKFTDLLETQTTFQHDELERAISALALMMKYTGQWPEALQPDLRALIRLFETRLENPHPAPLPSAPAAPISANQAPSVLKVKNEPVNSLREVLDQARQMATFLREKPDGYLAAARMLRSVRWDTVNALPPHDVQYATRLVAPRVELKQHLNRLWLQQNWLELLEQVERAFSEAANHFWFDLQRYACDAMLNAGSPYSEWQEICLTDVALMLDRLKGIERLTYSDGTPFADDDTLAWIASSATMRHLDEGEALAPLPVDGGNNWGEIEQQSMEIAGRDGLEAAFNWIYSLPDMQTDRQRYLQRMLLARVAEQQGQRDVAIRLLKALNERVEGYRLLGWEPDLVFEVKARLLKLIQHKSQLKDADKDGLGKEAEALLSELTALHPARALTF</sequence>
<dbReference type="PANTHER" id="PTHR37024">
    <property type="entry name" value="TYPE VI SECRETION SYSTEM DUF2094 AND IMPA-RELATED DOMAIN PROTEIN"/>
    <property type="match status" value="1"/>
</dbReference>
<reference evidence="2" key="1">
    <citation type="submission" date="2022-06" db="EMBL/GenBank/DDBJ databases">
        <title>Draft genome sequences of Pragia fontium str. JCM24417.</title>
        <authorList>
            <person name="Wakabayashi Y."/>
            <person name="Kojima K."/>
        </authorList>
    </citation>
    <scope>NUCLEOTIDE SEQUENCE</scope>
    <source>
        <strain evidence="2">JCM 24417</strain>
    </source>
</reference>
<dbReference type="Proteomes" id="UP001059610">
    <property type="component" value="Unassembled WGS sequence"/>
</dbReference>
<protein>
    <submittedName>
        <fullName evidence="2">Type VI secretion-associated protein</fullName>
    </submittedName>
</protein>
<name>A0ABQ5LEV6_9GAMM</name>
<feature type="domain" description="ImpA N-terminal" evidence="1">
    <location>
        <begin position="34"/>
        <end position="138"/>
    </location>
</feature>
<comment type="caution">
    <text evidence="2">The sequence shown here is derived from an EMBL/GenBank/DDBJ whole genome shotgun (WGS) entry which is preliminary data.</text>
</comment>
<proteinExistence type="predicted"/>
<dbReference type="EMBL" id="BRLJ01000001">
    <property type="protein sequence ID" value="GKX61849.1"/>
    <property type="molecule type" value="Genomic_DNA"/>
</dbReference>
<organism evidence="2 3">
    <name type="scientific">Pragia fontium</name>
    <dbReference type="NCBI Taxonomy" id="82985"/>
    <lineage>
        <taxon>Bacteria</taxon>
        <taxon>Pseudomonadati</taxon>
        <taxon>Pseudomonadota</taxon>
        <taxon>Gammaproteobacteria</taxon>
        <taxon>Enterobacterales</taxon>
        <taxon>Budviciaceae</taxon>
        <taxon>Pragia</taxon>
    </lineage>
</organism>
<dbReference type="PANTHER" id="PTHR37024:SF5">
    <property type="entry name" value="IMPA N-TERMINAL DOMAIN-CONTAINING PROTEIN"/>
    <property type="match status" value="1"/>
</dbReference>
<evidence type="ECO:0000313" key="3">
    <source>
        <dbReference type="Proteomes" id="UP001059610"/>
    </source>
</evidence>
<dbReference type="NCBIfam" id="TIGR03362">
    <property type="entry name" value="VI_chp_7"/>
    <property type="match status" value="1"/>
</dbReference>
<dbReference type="InterPro" id="IPR010657">
    <property type="entry name" value="ImpA_N"/>
</dbReference>
<dbReference type="InterPro" id="IPR017739">
    <property type="entry name" value="T6SS-assoc_VCA0119"/>
</dbReference>
<dbReference type="Pfam" id="PF06812">
    <property type="entry name" value="ImpA_N"/>
    <property type="match status" value="1"/>
</dbReference>
<accession>A0ABQ5LEV6</accession>
<evidence type="ECO:0000259" key="1">
    <source>
        <dbReference type="Pfam" id="PF06812"/>
    </source>
</evidence>
<keyword evidence="3" id="KW-1185">Reference proteome</keyword>
<gene>
    <name evidence="2" type="ORF">SOASR032_04180</name>
</gene>
<evidence type="ECO:0000313" key="2">
    <source>
        <dbReference type="EMBL" id="GKX61849.1"/>
    </source>
</evidence>
<dbReference type="Pfam" id="PF16989">
    <property type="entry name" value="T6SS_VasJ"/>
    <property type="match status" value="1"/>
</dbReference>